<accession>A0A364P1B1</accession>
<dbReference type="InterPro" id="IPR004136">
    <property type="entry name" value="NMO"/>
</dbReference>
<evidence type="ECO:0000256" key="3">
    <source>
        <dbReference type="ARBA" id="ARBA00023002"/>
    </source>
</evidence>
<dbReference type="PANTHER" id="PTHR32332">
    <property type="entry name" value="2-NITROPROPANE DIOXYGENASE"/>
    <property type="match status" value="1"/>
</dbReference>
<dbReference type="Pfam" id="PF03060">
    <property type="entry name" value="NMO"/>
    <property type="match status" value="2"/>
</dbReference>
<evidence type="ECO:0000256" key="2">
    <source>
        <dbReference type="ARBA" id="ARBA00022643"/>
    </source>
</evidence>
<dbReference type="CDD" id="cd04730">
    <property type="entry name" value="NPD_like"/>
    <property type="match status" value="1"/>
</dbReference>
<keyword evidence="5" id="KW-1185">Reference proteome</keyword>
<keyword evidence="3" id="KW-0560">Oxidoreductase</keyword>
<dbReference type="PANTHER" id="PTHR32332:SF20">
    <property type="entry name" value="2-NITROPROPANE DIOXYGENASE-LIKE PROTEIN"/>
    <property type="match status" value="1"/>
</dbReference>
<organism evidence="4 5">
    <name type="scientific">Paramagnetospirillum kuznetsovii</name>
    <dbReference type="NCBI Taxonomy" id="2053833"/>
    <lineage>
        <taxon>Bacteria</taxon>
        <taxon>Pseudomonadati</taxon>
        <taxon>Pseudomonadota</taxon>
        <taxon>Alphaproteobacteria</taxon>
        <taxon>Rhodospirillales</taxon>
        <taxon>Magnetospirillaceae</taxon>
        <taxon>Paramagnetospirillum</taxon>
    </lineage>
</organism>
<keyword evidence="2" id="KW-0288">FMN</keyword>
<reference evidence="4 5" key="1">
    <citation type="submission" date="2017-11" db="EMBL/GenBank/DDBJ databases">
        <title>Draft genome sequence of magnetotactic bacterium Magnetospirillum kuznetsovii LBB-42.</title>
        <authorList>
            <person name="Grouzdev D.S."/>
            <person name="Rysina M.S."/>
            <person name="Baslerov R.V."/>
            <person name="Koziaeva V."/>
        </authorList>
    </citation>
    <scope>NUCLEOTIDE SEQUENCE [LARGE SCALE GENOMIC DNA]</scope>
    <source>
        <strain evidence="4 5">LBB-42</strain>
    </source>
</reference>
<evidence type="ECO:0000313" key="4">
    <source>
        <dbReference type="EMBL" id="RAU22947.1"/>
    </source>
</evidence>
<evidence type="ECO:0000313" key="5">
    <source>
        <dbReference type="Proteomes" id="UP000251075"/>
    </source>
</evidence>
<gene>
    <name evidence="4" type="ORF">CU669_06080</name>
</gene>
<name>A0A364P1B1_9PROT</name>
<keyword evidence="4" id="KW-0223">Dioxygenase</keyword>
<dbReference type="InterPro" id="IPR013785">
    <property type="entry name" value="Aldolase_TIM"/>
</dbReference>
<dbReference type="Proteomes" id="UP000251075">
    <property type="component" value="Unassembled WGS sequence"/>
</dbReference>
<evidence type="ECO:0000256" key="1">
    <source>
        <dbReference type="ARBA" id="ARBA00022630"/>
    </source>
</evidence>
<proteinExistence type="predicted"/>
<comment type="caution">
    <text evidence="4">The sequence shown here is derived from an EMBL/GenBank/DDBJ whole genome shotgun (WGS) entry which is preliminary data.</text>
</comment>
<dbReference type="GO" id="GO:0051213">
    <property type="term" value="F:dioxygenase activity"/>
    <property type="evidence" value="ECO:0007669"/>
    <property type="project" value="UniProtKB-KW"/>
</dbReference>
<dbReference type="AlphaFoldDB" id="A0A364P1B1"/>
<dbReference type="Gene3D" id="3.20.20.70">
    <property type="entry name" value="Aldolase class I"/>
    <property type="match status" value="1"/>
</dbReference>
<dbReference type="RefSeq" id="WP_112142930.1">
    <property type="nucleotide sequence ID" value="NZ_PGTO01000003.1"/>
</dbReference>
<sequence length="346" mass="36527">MDKARQRLEHLWRRGRDFLGTELAIMGGAMSWISERNLVAAISNGGGFGVLACGSMSPALLAEEIHATQERTRKPFGVNLITLHPDLDALIDVCGEMQVGHIVLAGGLPPSSAIKRAKDTGAKVICFAPAPVAAKKLLRSGADALVIEGTEAGGHIGPVATSVLAQEILPIIDEVPVFVAGGIGRGEAVVSYLEMGASGCQLGTRFVCATECVAHPKFKQAFIRAAARDAIPSVQVDPQFPVIPVRALGNNATKKFVLFQMEVVQRVRSGEIDQKEAQLRIEHFWAGALKRAVIDGDVENGSVMAGQSVGLVTREQATAEILGELVDQAVAALAAREGPVSTMVKC</sequence>
<dbReference type="EMBL" id="PGTO01000003">
    <property type="protein sequence ID" value="RAU22947.1"/>
    <property type="molecule type" value="Genomic_DNA"/>
</dbReference>
<dbReference type="GO" id="GO:0018580">
    <property type="term" value="F:nitronate monooxygenase activity"/>
    <property type="evidence" value="ECO:0007669"/>
    <property type="project" value="InterPro"/>
</dbReference>
<dbReference type="SUPFAM" id="SSF51412">
    <property type="entry name" value="Inosine monophosphate dehydrogenase (IMPDH)"/>
    <property type="match status" value="1"/>
</dbReference>
<protein>
    <submittedName>
        <fullName evidence="4">2-nitropropane dioxygenase</fullName>
    </submittedName>
</protein>
<dbReference type="OrthoDB" id="7165168at2"/>
<keyword evidence="1" id="KW-0285">Flavoprotein</keyword>